<protein>
    <submittedName>
        <fullName evidence="2">Uncharacterized protein</fullName>
    </submittedName>
</protein>
<reference evidence="2 3" key="1">
    <citation type="submission" date="2024-05" db="EMBL/GenBank/DDBJ databases">
        <title>Genome sequencing of Marine Estuary Bacteria, Shewanella vesiculosa and S. baltica, and Pseudomonas syringae.</title>
        <authorList>
            <person name="Gurung A."/>
            <person name="Maclea K.S."/>
        </authorList>
    </citation>
    <scope>NUCLEOTIDE SEQUENCE [LARGE SCALE GENOMIC DNA]</scope>
    <source>
        <strain evidence="2 3">1A</strain>
    </source>
</reference>
<evidence type="ECO:0000256" key="1">
    <source>
        <dbReference type="SAM" id="MobiDB-lite"/>
    </source>
</evidence>
<proteinExistence type="predicted"/>
<organism evidence="2 3">
    <name type="scientific">Shewanella vesiculosa</name>
    <dbReference type="NCBI Taxonomy" id="518738"/>
    <lineage>
        <taxon>Bacteria</taxon>
        <taxon>Pseudomonadati</taxon>
        <taxon>Pseudomonadota</taxon>
        <taxon>Gammaproteobacteria</taxon>
        <taxon>Alteromonadales</taxon>
        <taxon>Shewanellaceae</taxon>
        <taxon>Shewanella</taxon>
    </lineage>
</organism>
<dbReference type="Proteomes" id="UP001477278">
    <property type="component" value="Unassembled WGS sequence"/>
</dbReference>
<name>A0ABV0FY40_9GAMM</name>
<keyword evidence="3" id="KW-1185">Reference proteome</keyword>
<comment type="caution">
    <text evidence="2">The sequence shown here is derived from an EMBL/GenBank/DDBJ whole genome shotgun (WGS) entry which is preliminary data.</text>
</comment>
<feature type="region of interest" description="Disordered" evidence="1">
    <location>
        <begin position="227"/>
        <end position="246"/>
    </location>
</feature>
<accession>A0ABV0FY40</accession>
<dbReference type="EMBL" id="JBDPZN010000015">
    <property type="protein sequence ID" value="MEO3684517.1"/>
    <property type="molecule type" value="Genomic_DNA"/>
</dbReference>
<dbReference type="SUPFAM" id="SSF160930">
    <property type="entry name" value="FlhC-like"/>
    <property type="match status" value="1"/>
</dbReference>
<evidence type="ECO:0000313" key="2">
    <source>
        <dbReference type="EMBL" id="MEO3684517.1"/>
    </source>
</evidence>
<evidence type="ECO:0000313" key="3">
    <source>
        <dbReference type="Proteomes" id="UP001477278"/>
    </source>
</evidence>
<dbReference type="RefSeq" id="WP_347690945.1">
    <property type="nucleotide sequence ID" value="NZ_JBDPZN010000015.1"/>
</dbReference>
<sequence>MKLPSDVERVNNIALARRMHDLGMMPKLISDFVPGTKKLVRTFGEANPELNFSRGYSKTWAKSNDGFKMSNILFKIYGIVSGDPLLKKGLNIYHIATAWEVAVIQYPQLLSRKICDISRFTYLLKKIICNEFLITQCKTNCCNHRFIVHEDSDRYFCWACTENYSSVSLNKLSEKYNSKEQSHRTTLYAPVSDNKKESFDSSVYLSATRHMLVASKVNNQLTPKVNKNSHHGISCDIPQHRSVANG</sequence>
<gene>
    <name evidence="2" type="ORF">ABHN84_19840</name>
</gene>